<proteinExistence type="predicted"/>
<evidence type="ECO:0000313" key="1">
    <source>
        <dbReference type="EMBL" id="KAK8989592.1"/>
    </source>
</evidence>
<reference evidence="1 2" key="1">
    <citation type="journal article" date="2024" name="G3 (Bethesda)">
        <title>Genome assembly of Hibiscus sabdariffa L. provides insights into metabolisms of medicinal natural products.</title>
        <authorList>
            <person name="Kim T."/>
        </authorList>
    </citation>
    <scope>NUCLEOTIDE SEQUENCE [LARGE SCALE GENOMIC DNA]</scope>
    <source>
        <strain evidence="1">TK-2024</strain>
        <tissue evidence="1">Old leaves</tissue>
    </source>
</reference>
<sequence>MSSEWNDAKKWTMTKQNVQTTNAKKNAFQNQANRVAVESANCDHRLLVNRVADAKTVAFCHPAMQMPFDKFSFIPFGAQSRELTEMVLTVHFVRGFNRANHSAPNSDIFSSLYSRESGTNIDTLQELSGQEMKLKTRR</sequence>
<protein>
    <submittedName>
        <fullName evidence="1">Uncharacterized protein</fullName>
    </submittedName>
</protein>
<evidence type="ECO:0000313" key="2">
    <source>
        <dbReference type="Proteomes" id="UP001396334"/>
    </source>
</evidence>
<accession>A0ABR2PME1</accession>
<comment type="caution">
    <text evidence="1">The sequence shown here is derived from an EMBL/GenBank/DDBJ whole genome shotgun (WGS) entry which is preliminary data.</text>
</comment>
<name>A0ABR2PME1_9ROSI</name>
<organism evidence="1 2">
    <name type="scientific">Hibiscus sabdariffa</name>
    <name type="common">roselle</name>
    <dbReference type="NCBI Taxonomy" id="183260"/>
    <lineage>
        <taxon>Eukaryota</taxon>
        <taxon>Viridiplantae</taxon>
        <taxon>Streptophyta</taxon>
        <taxon>Embryophyta</taxon>
        <taxon>Tracheophyta</taxon>
        <taxon>Spermatophyta</taxon>
        <taxon>Magnoliopsida</taxon>
        <taxon>eudicotyledons</taxon>
        <taxon>Gunneridae</taxon>
        <taxon>Pentapetalae</taxon>
        <taxon>rosids</taxon>
        <taxon>malvids</taxon>
        <taxon>Malvales</taxon>
        <taxon>Malvaceae</taxon>
        <taxon>Malvoideae</taxon>
        <taxon>Hibiscus</taxon>
    </lineage>
</organism>
<dbReference type="EMBL" id="JBBPBN010000056">
    <property type="protein sequence ID" value="KAK8989592.1"/>
    <property type="molecule type" value="Genomic_DNA"/>
</dbReference>
<gene>
    <name evidence="1" type="ORF">V6N11_064014</name>
</gene>
<dbReference type="Proteomes" id="UP001396334">
    <property type="component" value="Unassembled WGS sequence"/>
</dbReference>
<keyword evidence="2" id="KW-1185">Reference proteome</keyword>